<comment type="caution">
    <text evidence="1">The sequence shown here is derived from an EMBL/GenBank/DDBJ whole genome shotgun (WGS) entry which is preliminary data.</text>
</comment>
<accession>A0A5D9D8N4</accession>
<proteinExistence type="predicted"/>
<keyword evidence="2" id="KW-1185">Reference proteome</keyword>
<name>A0A5D9D8N4_HALER</name>
<protein>
    <submittedName>
        <fullName evidence="1">Uncharacterized protein</fullName>
    </submittedName>
</protein>
<dbReference type="EMBL" id="VTPU01000009">
    <property type="protein sequence ID" value="TZG39111.1"/>
    <property type="molecule type" value="Genomic_DNA"/>
</dbReference>
<evidence type="ECO:0000313" key="2">
    <source>
        <dbReference type="Proteomes" id="UP000324260"/>
    </source>
</evidence>
<reference evidence="1 2" key="1">
    <citation type="submission" date="2019-08" db="EMBL/GenBank/DDBJ databases">
        <title>Draft Genome Sequence of Halomonas eurihalina Isolated from Preserved Hide-surface.</title>
        <authorList>
            <person name="Hussain S.A."/>
            <person name="Xu A."/>
            <person name="Sarker M."/>
            <person name="Sommers C."/>
        </authorList>
    </citation>
    <scope>NUCLEOTIDE SEQUENCE [LARGE SCALE GENOMIC DNA]</scope>
    <source>
        <strain evidence="1 2">MS1</strain>
    </source>
</reference>
<gene>
    <name evidence="1" type="ORF">FZZ93_10300</name>
</gene>
<evidence type="ECO:0000313" key="1">
    <source>
        <dbReference type="EMBL" id="TZG39111.1"/>
    </source>
</evidence>
<dbReference type="Proteomes" id="UP000324260">
    <property type="component" value="Unassembled WGS sequence"/>
</dbReference>
<dbReference type="AlphaFoldDB" id="A0A5D9D8N4"/>
<sequence length="104" mass="11442">MIDLLIIVSSFDQHRRRARCAQRPTGRGGISVPPVPCLGRSCTKSRRAKVRQGEIRRESAVYKGVNEHLETDFNTVSPSADTFRTDPSLIARGAHLGAPQGVPY</sequence>
<organism evidence="1 2">
    <name type="scientific">Halomonas eurihalina</name>
    <dbReference type="NCBI Taxonomy" id="42566"/>
    <lineage>
        <taxon>Bacteria</taxon>
        <taxon>Pseudomonadati</taxon>
        <taxon>Pseudomonadota</taxon>
        <taxon>Gammaproteobacteria</taxon>
        <taxon>Oceanospirillales</taxon>
        <taxon>Halomonadaceae</taxon>
        <taxon>Halomonas</taxon>
    </lineage>
</organism>
<dbReference type="OrthoDB" id="7030796at2"/>